<proteinExistence type="predicted"/>
<comment type="caution">
    <text evidence="2">The sequence shown here is derived from an EMBL/GenBank/DDBJ whole genome shotgun (WGS) entry which is preliminary data.</text>
</comment>
<dbReference type="EMBL" id="ANKE01000801">
    <property type="protein sequence ID" value="EPC69829.1"/>
    <property type="molecule type" value="Genomic_DNA"/>
</dbReference>
<gene>
    <name evidence="2" type="ORF">Lpp41_16570</name>
</gene>
<feature type="transmembrane region" description="Helical" evidence="1">
    <location>
        <begin position="124"/>
        <end position="144"/>
    </location>
</feature>
<keyword evidence="1" id="KW-0472">Membrane</keyword>
<sequence>MVNVKCVRNENGDQDMSEAFETMNWQLDQFTDQVLVALDQLISIVLSPFVWFFQHPLSDFCKWLFGPQIFTTGEMALVVIIVLICAYAIFYIFPALTFAAIGAFAIPALLSLLGHIFHFGFKVLIIYLAIRFCIALVKFSGKWIDKMLGLAPNR</sequence>
<reference evidence="2 3" key="1">
    <citation type="journal article" date="2013" name="PLoS ONE">
        <title>Lactobacillus paracasei comparative genomics: towards species pan-genome definition and exploitation of diversity.</title>
        <authorList>
            <person name="Smokvina T."/>
            <person name="Wels M."/>
            <person name="Polka J."/>
            <person name="Chervaux C."/>
            <person name="Brisse S."/>
            <person name="Boekhorst J."/>
            <person name="van Hylckama Vlieg J.E."/>
            <person name="Siezen R.J."/>
        </authorList>
    </citation>
    <scope>NUCLEOTIDE SEQUENCE [LARGE SCALE GENOMIC DNA]</scope>
    <source>
        <strain evidence="2 3">Lpp41</strain>
    </source>
</reference>
<evidence type="ECO:0000313" key="2">
    <source>
        <dbReference type="EMBL" id="EPC69829.1"/>
    </source>
</evidence>
<name>A0A829H425_LACPA</name>
<dbReference type="AlphaFoldDB" id="A0A829H425"/>
<feature type="transmembrane region" description="Helical" evidence="1">
    <location>
        <begin position="34"/>
        <end position="54"/>
    </location>
</feature>
<dbReference type="Proteomes" id="UP000014244">
    <property type="component" value="Unassembled WGS sequence"/>
</dbReference>
<evidence type="ECO:0000256" key="1">
    <source>
        <dbReference type="SAM" id="Phobius"/>
    </source>
</evidence>
<protein>
    <submittedName>
        <fullName evidence="2">Uncharacterized protein</fullName>
    </submittedName>
</protein>
<keyword evidence="1" id="KW-0812">Transmembrane</keyword>
<organism evidence="2 3">
    <name type="scientific">Lacticaseibacillus paracasei subsp. paracasei Lpp41</name>
    <dbReference type="NCBI Taxonomy" id="1256208"/>
    <lineage>
        <taxon>Bacteria</taxon>
        <taxon>Bacillati</taxon>
        <taxon>Bacillota</taxon>
        <taxon>Bacilli</taxon>
        <taxon>Lactobacillales</taxon>
        <taxon>Lactobacillaceae</taxon>
        <taxon>Lacticaseibacillus</taxon>
    </lineage>
</organism>
<keyword evidence="1" id="KW-1133">Transmembrane helix</keyword>
<evidence type="ECO:0000313" key="3">
    <source>
        <dbReference type="Proteomes" id="UP000014244"/>
    </source>
</evidence>
<feature type="transmembrane region" description="Helical" evidence="1">
    <location>
        <begin position="99"/>
        <end position="117"/>
    </location>
</feature>
<accession>A0A829H425</accession>